<reference evidence="1 2" key="1">
    <citation type="submission" date="2024-01" db="EMBL/GenBank/DDBJ databases">
        <title>The genomes of 5 underutilized Papilionoideae crops provide insights into root nodulation and disease resistanc.</title>
        <authorList>
            <person name="Jiang F."/>
        </authorList>
    </citation>
    <scope>NUCLEOTIDE SEQUENCE [LARGE SCALE GENOMIC DNA]</scope>
    <source>
        <strain evidence="1">LVBAO_FW01</strain>
        <tissue evidence="1">Leaves</tissue>
    </source>
</reference>
<proteinExistence type="predicted"/>
<dbReference type="Proteomes" id="UP001367508">
    <property type="component" value="Unassembled WGS sequence"/>
</dbReference>
<dbReference type="EMBL" id="JAYMYQ010000003">
    <property type="protein sequence ID" value="KAK7344905.1"/>
    <property type="molecule type" value="Genomic_DNA"/>
</dbReference>
<dbReference type="AlphaFoldDB" id="A0AAN9LYR6"/>
<evidence type="ECO:0000313" key="1">
    <source>
        <dbReference type="EMBL" id="KAK7344905.1"/>
    </source>
</evidence>
<evidence type="ECO:0000313" key="2">
    <source>
        <dbReference type="Proteomes" id="UP001367508"/>
    </source>
</evidence>
<name>A0AAN9LYR6_CANGL</name>
<accession>A0AAN9LYR6</accession>
<keyword evidence="2" id="KW-1185">Reference proteome</keyword>
<sequence>MSREVCSEAVVRLIHSIDRTLVAVFQGLDVLKVRWLEREVPDGSWLTWLGGAQAAHVAWAREGFIDQWWYWLIKAPSLAGASGWVNEPPEYLTPRGRAKPTPPDWVLPFRRSNMRQFIKVELLSHIEWCMVPMWSNYDEPESAQPSSLNTRSGLTKEAMVKLQWAPSACF</sequence>
<gene>
    <name evidence="1" type="ORF">VNO77_15130</name>
</gene>
<comment type="caution">
    <text evidence="1">The sequence shown here is derived from an EMBL/GenBank/DDBJ whole genome shotgun (WGS) entry which is preliminary data.</text>
</comment>
<protein>
    <submittedName>
        <fullName evidence="1">Uncharacterized protein</fullName>
    </submittedName>
</protein>
<organism evidence="1 2">
    <name type="scientific">Canavalia gladiata</name>
    <name type="common">Sword bean</name>
    <name type="synonym">Dolichos gladiatus</name>
    <dbReference type="NCBI Taxonomy" id="3824"/>
    <lineage>
        <taxon>Eukaryota</taxon>
        <taxon>Viridiplantae</taxon>
        <taxon>Streptophyta</taxon>
        <taxon>Embryophyta</taxon>
        <taxon>Tracheophyta</taxon>
        <taxon>Spermatophyta</taxon>
        <taxon>Magnoliopsida</taxon>
        <taxon>eudicotyledons</taxon>
        <taxon>Gunneridae</taxon>
        <taxon>Pentapetalae</taxon>
        <taxon>rosids</taxon>
        <taxon>fabids</taxon>
        <taxon>Fabales</taxon>
        <taxon>Fabaceae</taxon>
        <taxon>Papilionoideae</taxon>
        <taxon>50 kb inversion clade</taxon>
        <taxon>NPAAA clade</taxon>
        <taxon>indigoferoid/millettioid clade</taxon>
        <taxon>Phaseoleae</taxon>
        <taxon>Canavalia</taxon>
    </lineage>
</organism>